<evidence type="ECO:0000256" key="8">
    <source>
        <dbReference type="PROSITE-ProRule" id="PRU00108"/>
    </source>
</evidence>
<dbReference type="CDD" id="cd00086">
    <property type="entry name" value="homeodomain"/>
    <property type="match status" value="1"/>
</dbReference>
<feature type="DNA-binding region" description="Homeobox" evidence="8">
    <location>
        <begin position="226"/>
        <end position="286"/>
    </location>
</feature>
<dbReference type="EMBL" id="QDEB01083382">
    <property type="protein sequence ID" value="RZC34060.1"/>
    <property type="molecule type" value="Genomic_DNA"/>
</dbReference>
<keyword evidence="6 8" id="KW-0371">Homeobox</keyword>
<evidence type="ECO:0000313" key="13">
    <source>
        <dbReference type="EMBL" id="RZC34060.1"/>
    </source>
</evidence>
<feature type="domain" description="Homeobox" evidence="10">
    <location>
        <begin position="224"/>
        <end position="285"/>
    </location>
</feature>
<evidence type="ECO:0000256" key="7">
    <source>
        <dbReference type="ARBA" id="ARBA00023242"/>
    </source>
</evidence>
<sequence>MAPVLYMIPYSQPVRATLMTIKALNIDIELKEINLLEKQQFSSDYTKHNPQHTVPTLVEEDGFSLWDSHAIMPYLVEKYGKDDSLYPRDLRKRAIVNQRLHFENGVLFPSTMAIIRPIIYGGVKSIPEDKIADIKEAYGFLEKFLEGKDWVAGKSVTIADFSIISSITTMNVVVPVDPVEYPNITTWIKMVEQLPYYDVNKTGLDQIKKIIEEKLKRSEIRKTRTLDKYRIVYTELQRVQLEKEFIFHSKYITTERKAELAAELGLSQRQIKIWFQNRRAKERKQNKRHVEEKNLVNDCDPLQTDGSELFGSS</sequence>
<dbReference type="OrthoDB" id="2309723at2759"/>
<dbReference type="InterPro" id="IPR001356">
    <property type="entry name" value="HD"/>
</dbReference>
<comment type="caution">
    <text evidence="13">The sequence shown here is derived from an EMBL/GenBank/DDBJ whole genome shotgun (WGS) entry which is preliminary data.</text>
</comment>
<evidence type="ECO:0000256" key="2">
    <source>
        <dbReference type="ARBA" id="ARBA00010341"/>
    </source>
</evidence>
<dbReference type="InterPro" id="IPR040079">
    <property type="entry name" value="Glutathione_S-Trfase"/>
</dbReference>
<dbReference type="PROSITE" id="PS50071">
    <property type="entry name" value="HOMEOBOX_2"/>
    <property type="match status" value="1"/>
</dbReference>
<dbReference type="Gene3D" id="1.20.1050.10">
    <property type="match status" value="1"/>
</dbReference>
<keyword evidence="4" id="KW-0217">Developmental protein</keyword>
<comment type="subunit">
    <text evidence="3">Homodimer.</text>
</comment>
<dbReference type="GO" id="GO:0003690">
    <property type="term" value="F:double-stranded DNA binding"/>
    <property type="evidence" value="ECO:0007669"/>
    <property type="project" value="InterPro"/>
</dbReference>
<accession>A0A482VMQ0</accession>
<dbReference type="InterPro" id="IPR017970">
    <property type="entry name" value="Homeobox_CS"/>
</dbReference>
<dbReference type="PANTHER" id="PTHR43969:SF8">
    <property type="entry name" value="GLUTATHIONE S TRANSFERASE E13, ISOFORM A-RELATED"/>
    <property type="match status" value="1"/>
</dbReference>
<keyword evidence="5 8" id="KW-0238">DNA-binding</keyword>
<dbReference type="Gene3D" id="1.10.10.60">
    <property type="entry name" value="Homeodomain-like"/>
    <property type="match status" value="1"/>
</dbReference>
<dbReference type="SFLD" id="SFLDS00019">
    <property type="entry name" value="Glutathione_Transferase_(cytos"/>
    <property type="match status" value="1"/>
</dbReference>
<dbReference type="SFLD" id="SFLDG01153">
    <property type="entry name" value="Main.4:_Theta-like"/>
    <property type="match status" value="1"/>
</dbReference>
<proteinExistence type="inferred from homology"/>
<dbReference type="STRING" id="1661398.A0A482VMQ0"/>
<feature type="domain" description="GST N-terminal" evidence="11">
    <location>
        <begin position="1"/>
        <end position="83"/>
    </location>
</feature>
<evidence type="ECO:0000313" key="14">
    <source>
        <dbReference type="Proteomes" id="UP000292052"/>
    </source>
</evidence>
<comment type="similarity">
    <text evidence="2">Belongs to the Caudal homeobox family.</text>
</comment>
<dbReference type="GO" id="GO:0005634">
    <property type="term" value="C:nucleus"/>
    <property type="evidence" value="ECO:0007669"/>
    <property type="project" value="UniProtKB-SubCell"/>
</dbReference>
<organism evidence="13 14">
    <name type="scientific">Asbolus verrucosus</name>
    <name type="common">Desert ironclad beetle</name>
    <dbReference type="NCBI Taxonomy" id="1661398"/>
    <lineage>
        <taxon>Eukaryota</taxon>
        <taxon>Metazoa</taxon>
        <taxon>Ecdysozoa</taxon>
        <taxon>Arthropoda</taxon>
        <taxon>Hexapoda</taxon>
        <taxon>Insecta</taxon>
        <taxon>Pterygota</taxon>
        <taxon>Neoptera</taxon>
        <taxon>Endopterygota</taxon>
        <taxon>Coleoptera</taxon>
        <taxon>Polyphaga</taxon>
        <taxon>Cucujiformia</taxon>
        <taxon>Tenebrionidae</taxon>
        <taxon>Pimeliinae</taxon>
        <taxon>Asbolus</taxon>
    </lineage>
</organism>
<dbReference type="CDD" id="cd03177">
    <property type="entry name" value="GST_C_Delta_Epsilon"/>
    <property type="match status" value="1"/>
</dbReference>
<dbReference type="PROSITE" id="PS50405">
    <property type="entry name" value="GST_CTER"/>
    <property type="match status" value="1"/>
</dbReference>
<evidence type="ECO:0000259" key="11">
    <source>
        <dbReference type="PROSITE" id="PS50404"/>
    </source>
</evidence>
<evidence type="ECO:0000259" key="12">
    <source>
        <dbReference type="PROSITE" id="PS50405"/>
    </source>
</evidence>
<dbReference type="GO" id="GO:0006265">
    <property type="term" value="P:DNA topological change"/>
    <property type="evidence" value="ECO:0007669"/>
    <property type="project" value="InterPro"/>
</dbReference>
<dbReference type="InterPro" id="IPR020479">
    <property type="entry name" value="HD_metazoa"/>
</dbReference>
<comment type="subcellular location">
    <subcellularLocation>
        <location evidence="1 8 9">Nucleus</location>
    </subcellularLocation>
</comment>
<keyword evidence="14" id="KW-1185">Reference proteome</keyword>
<dbReference type="PROSITE" id="PS00027">
    <property type="entry name" value="HOMEOBOX_1"/>
    <property type="match status" value="1"/>
</dbReference>
<dbReference type="SFLD" id="SFLDG00358">
    <property type="entry name" value="Main_(cytGST)"/>
    <property type="match status" value="1"/>
</dbReference>
<keyword evidence="13" id="KW-0808">Transferase</keyword>
<evidence type="ECO:0000256" key="1">
    <source>
        <dbReference type="ARBA" id="ARBA00004123"/>
    </source>
</evidence>
<dbReference type="PANTHER" id="PTHR43969">
    <property type="entry name" value="GLUTATHIONE S TRANSFERASE D10, ISOFORM A-RELATED"/>
    <property type="match status" value="1"/>
</dbReference>
<dbReference type="InterPro" id="IPR009057">
    <property type="entry name" value="Homeodomain-like_sf"/>
</dbReference>
<dbReference type="AlphaFoldDB" id="A0A482VMQ0"/>
<protein>
    <submittedName>
        <fullName evidence="13">Glutathione S-transferase 1-like</fullName>
    </submittedName>
</protein>
<reference evidence="13 14" key="1">
    <citation type="submission" date="2017-03" db="EMBL/GenBank/DDBJ databases">
        <title>Genome of the blue death feigning beetle - Asbolus verrucosus.</title>
        <authorList>
            <person name="Rider S.D."/>
        </authorList>
    </citation>
    <scope>NUCLEOTIDE SEQUENCE [LARGE SCALE GENOMIC DNA]</scope>
    <source>
        <strain evidence="13">Butters</strain>
        <tissue evidence="13">Head and leg muscle</tissue>
    </source>
</reference>
<dbReference type="PRINTS" id="PR00024">
    <property type="entry name" value="HOMEOBOX"/>
</dbReference>
<dbReference type="Pfam" id="PF00046">
    <property type="entry name" value="Homeodomain"/>
    <property type="match status" value="1"/>
</dbReference>
<dbReference type="InterPro" id="IPR004045">
    <property type="entry name" value="Glutathione_S-Trfase_N"/>
</dbReference>
<keyword evidence="7 8" id="KW-0539">Nucleus</keyword>
<dbReference type="FunFam" id="1.20.1050.10:FF:000007">
    <property type="entry name" value="Glutathione S-transferase 1-1"/>
    <property type="match status" value="1"/>
</dbReference>
<dbReference type="SUPFAM" id="SSF52833">
    <property type="entry name" value="Thioredoxin-like"/>
    <property type="match status" value="1"/>
</dbReference>
<dbReference type="InterPro" id="IPR004046">
    <property type="entry name" value="GST_C"/>
</dbReference>
<evidence type="ECO:0000256" key="6">
    <source>
        <dbReference type="ARBA" id="ARBA00023155"/>
    </source>
</evidence>
<dbReference type="SUPFAM" id="SSF46689">
    <property type="entry name" value="Homeodomain-like"/>
    <property type="match status" value="1"/>
</dbReference>
<evidence type="ECO:0000256" key="5">
    <source>
        <dbReference type="ARBA" id="ARBA00023125"/>
    </source>
</evidence>
<dbReference type="GO" id="GO:0006749">
    <property type="term" value="P:glutathione metabolic process"/>
    <property type="evidence" value="ECO:0007669"/>
    <property type="project" value="TreeGrafter"/>
</dbReference>
<gene>
    <name evidence="13" type="ORF">BDFB_010000</name>
</gene>
<dbReference type="GO" id="GO:0004364">
    <property type="term" value="F:glutathione transferase activity"/>
    <property type="evidence" value="ECO:0007669"/>
    <property type="project" value="TreeGrafter"/>
</dbReference>
<dbReference type="InterPro" id="IPR000047">
    <property type="entry name" value="HTH_motif"/>
</dbReference>
<dbReference type="CDD" id="cd03045">
    <property type="entry name" value="GST_N_Delta_Epsilon"/>
    <property type="match status" value="1"/>
</dbReference>
<dbReference type="SMART" id="SM00389">
    <property type="entry name" value="HOX"/>
    <property type="match status" value="1"/>
</dbReference>
<dbReference type="GO" id="GO:0000981">
    <property type="term" value="F:DNA-binding transcription factor activity, RNA polymerase II-specific"/>
    <property type="evidence" value="ECO:0007669"/>
    <property type="project" value="InterPro"/>
</dbReference>
<dbReference type="InterPro" id="IPR018126">
    <property type="entry name" value="SASP_alpha/beta-type_CS"/>
</dbReference>
<dbReference type="Pfam" id="PF13417">
    <property type="entry name" value="GST_N_3"/>
    <property type="match status" value="1"/>
</dbReference>
<evidence type="ECO:0000256" key="3">
    <source>
        <dbReference type="ARBA" id="ARBA00011738"/>
    </source>
</evidence>
<evidence type="ECO:0000256" key="4">
    <source>
        <dbReference type="ARBA" id="ARBA00022473"/>
    </source>
</evidence>
<dbReference type="PRINTS" id="PR00031">
    <property type="entry name" value="HTHREPRESSR"/>
</dbReference>
<dbReference type="InterPro" id="IPR036282">
    <property type="entry name" value="Glutathione-S-Trfase_C_sf"/>
</dbReference>
<name>A0A482VMQ0_ASBVE</name>
<dbReference type="PROSITE" id="PS00304">
    <property type="entry name" value="SASP_1"/>
    <property type="match status" value="1"/>
</dbReference>
<feature type="domain" description="GST C-terminal" evidence="12">
    <location>
        <begin position="89"/>
        <end position="211"/>
    </location>
</feature>
<evidence type="ECO:0000256" key="9">
    <source>
        <dbReference type="RuleBase" id="RU000682"/>
    </source>
</evidence>
<dbReference type="InterPro" id="IPR036249">
    <property type="entry name" value="Thioredoxin-like_sf"/>
</dbReference>
<dbReference type="InterPro" id="IPR010987">
    <property type="entry name" value="Glutathione-S-Trfase_C-like"/>
</dbReference>
<dbReference type="Proteomes" id="UP000292052">
    <property type="component" value="Unassembled WGS sequence"/>
</dbReference>
<dbReference type="Pfam" id="PF00043">
    <property type="entry name" value="GST_C"/>
    <property type="match status" value="1"/>
</dbReference>
<evidence type="ECO:0000259" key="10">
    <source>
        <dbReference type="PROSITE" id="PS50071"/>
    </source>
</evidence>
<dbReference type="FunFam" id="3.40.30.10:FF:000034">
    <property type="entry name" value="glutathione S-transferase 1"/>
    <property type="match status" value="1"/>
</dbReference>
<dbReference type="FunFam" id="1.10.10.60:FF:000574">
    <property type="entry name" value="Homeobox protein CHOX-CAD2"/>
    <property type="match status" value="1"/>
</dbReference>
<dbReference type="PROSITE" id="PS50404">
    <property type="entry name" value="GST_NTER"/>
    <property type="match status" value="1"/>
</dbReference>
<dbReference type="SUPFAM" id="SSF47616">
    <property type="entry name" value="GST C-terminal domain-like"/>
    <property type="match status" value="1"/>
</dbReference>
<dbReference type="Gene3D" id="3.40.30.10">
    <property type="entry name" value="Glutaredoxin"/>
    <property type="match status" value="1"/>
</dbReference>